<comment type="caution">
    <text evidence="1">The sequence shown here is derived from an EMBL/GenBank/DDBJ whole genome shotgun (WGS) entry which is preliminary data.</text>
</comment>
<accession>A0A392RL88</accession>
<proteinExistence type="predicted"/>
<sequence length="64" mass="7427">MDNVRRLHRPELGMSKGSLPIAKHRQADRWGVRLRDSELHGRLFRLQPNQDESNGPMTAFMTNT</sequence>
<reference evidence="1 2" key="1">
    <citation type="journal article" date="2018" name="Front. Plant Sci.">
        <title>Red Clover (Trifolium pratense) and Zigzag Clover (T. medium) - A Picture of Genomic Similarities and Differences.</title>
        <authorList>
            <person name="Dluhosova J."/>
            <person name="Istvanek J."/>
            <person name="Nedelnik J."/>
            <person name="Repkova J."/>
        </authorList>
    </citation>
    <scope>NUCLEOTIDE SEQUENCE [LARGE SCALE GENOMIC DNA]</scope>
    <source>
        <strain evidence="2">cv. 10/8</strain>
        <tissue evidence="1">Leaf</tissue>
    </source>
</reference>
<dbReference type="EMBL" id="LXQA010243874">
    <property type="protein sequence ID" value="MCI37368.1"/>
    <property type="molecule type" value="Genomic_DNA"/>
</dbReference>
<protein>
    <submittedName>
        <fullName evidence="1">Uncharacterized protein</fullName>
    </submittedName>
</protein>
<organism evidence="1 2">
    <name type="scientific">Trifolium medium</name>
    <dbReference type="NCBI Taxonomy" id="97028"/>
    <lineage>
        <taxon>Eukaryota</taxon>
        <taxon>Viridiplantae</taxon>
        <taxon>Streptophyta</taxon>
        <taxon>Embryophyta</taxon>
        <taxon>Tracheophyta</taxon>
        <taxon>Spermatophyta</taxon>
        <taxon>Magnoliopsida</taxon>
        <taxon>eudicotyledons</taxon>
        <taxon>Gunneridae</taxon>
        <taxon>Pentapetalae</taxon>
        <taxon>rosids</taxon>
        <taxon>fabids</taxon>
        <taxon>Fabales</taxon>
        <taxon>Fabaceae</taxon>
        <taxon>Papilionoideae</taxon>
        <taxon>50 kb inversion clade</taxon>
        <taxon>NPAAA clade</taxon>
        <taxon>Hologalegina</taxon>
        <taxon>IRL clade</taxon>
        <taxon>Trifolieae</taxon>
        <taxon>Trifolium</taxon>
    </lineage>
</organism>
<name>A0A392RL88_9FABA</name>
<dbReference type="Proteomes" id="UP000265520">
    <property type="component" value="Unassembled WGS sequence"/>
</dbReference>
<evidence type="ECO:0000313" key="2">
    <source>
        <dbReference type="Proteomes" id="UP000265520"/>
    </source>
</evidence>
<feature type="non-terminal residue" evidence="1">
    <location>
        <position position="64"/>
    </location>
</feature>
<dbReference type="AlphaFoldDB" id="A0A392RL88"/>
<evidence type="ECO:0000313" key="1">
    <source>
        <dbReference type="EMBL" id="MCI37368.1"/>
    </source>
</evidence>
<keyword evidence="2" id="KW-1185">Reference proteome</keyword>